<organism evidence="1 3">
    <name type="scientific">Trichuris suis</name>
    <name type="common">pig whipworm</name>
    <dbReference type="NCBI Taxonomy" id="68888"/>
    <lineage>
        <taxon>Eukaryota</taxon>
        <taxon>Metazoa</taxon>
        <taxon>Ecdysozoa</taxon>
        <taxon>Nematoda</taxon>
        <taxon>Enoplea</taxon>
        <taxon>Dorylaimia</taxon>
        <taxon>Trichinellida</taxon>
        <taxon>Trichuridae</taxon>
        <taxon>Trichuris</taxon>
    </lineage>
</organism>
<keyword evidence="3" id="KW-1185">Reference proteome</keyword>
<accession>A0A085MD41</accession>
<name>A0A085MD41_9BILA</name>
<dbReference type="EMBL" id="KL367477">
    <property type="protein sequence ID" value="KFD72507.1"/>
    <property type="molecule type" value="Genomic_DNA"/>
</dbReference>
<dbReference type="EMBL" id="KL363202">
    <property type="protein sequence ID" value="KFD55137.1"/>
    <property type="molecule type" value="Genomic_DNA"/>
</dbReference>
<reference evidence="1 3" key="1">
    <citation type="journal article" date="2014" name="Nat. Genet.">
        <title>Genome and transcriptome of the porcine whipworm Trichuris suis.</title>
        <authorList>
            <person name="Jex A.R."/>
            <person name="Nejsum P."/>
            <person name="Schwarz E.M."/>
            <person name="Hu L."/>
            <person name="Young N.D."/>
            <person name="Hall R.S."/>
            <person name="Korhonen P.K."/>
            <person name="Liao S."/>
            <person name="Thamsborg S."/>
            <person name="Xia J."/>
            <person name="Xu P."/>
            <person name="Wang S."/>
            <person name="Scheerlinck J.P."/>
            <person name="Hofmann A."/>
            <person name="Sternberg P.W."/>
            <person name="Wang J."/>
            <person name="Gasser R.B."/>
        </authorList>
    </citation>
    <scope>NUCLEOTIDE SEQUENCE [LARGE SCALE GENOMIC DNA]</scope>
    <source>
        <strain evidence="2">DCEP-RM93F</strain>
        <strain evidence="1">DCEP-RM93M</strain>
    </source>
</reference>
<protein>
    <submittedName>
        <fullName evidence="1">Uncharacterized protein</fullName>
    </submittedName>
</protein>
<dbReference type="AlphaFoldDB" id="A0A085MD41"/>
<evidence type="ECO:0000313" key="3">
    <source>
        <dbReference type="Proteomes" id="UP000030764"/>
    </source>
</evidence>
<dbReference type="Proteomes" id="UP000030758">
    <property type="component" value="Unassembled WGS sequence"/>
</dbReference>
<proteinExistence type="predicted"/>
<evidence type="ECO:0000313" key="2">
    <source>
        <dbReference type="EMBL" id="KFD72507.1"/>
    </source>
</evidence>
<gene>
    <name evidence="1" type="ORF">M513_04055</name>
    <name evidence="2" type="ORF">M514_04055</name>
</gene>
<sequence length="267" mass="30709">MHILCQCHYIKRSAACNFISPSCDNYEMDYTAICLALAFLCSALHSIDAMILNCPETEDEQQDANEVRQYFHLRCDDICKTQKREWDRSGPSRSNYIQLFEKYDGCFRLCAMVMVGRLRGVDFGIEARKNMSAKQEEKTICRNMCMKKDKANKKGDNAANLSACSELCEELVETIANGTTWTMFFPAKIPKALDKSTLTYLEKRRSSLLEEAKTVSDIYCTRLALKELKGHKNAGRATLEELHHRCRHVDTNLSERDPYYCLAYLEK</sequence>
<dbReference type="Proteomes" id="UP000030764">
    <property type="component" value="Unassembled WGS sequence"/>
</dbReference>
<evidence type="ECO:0000313" key="1">
    <source>
        <dbReference type="EMBL" id="KFD55137.1"/>
    </source>
</evidence>